<keyword evidence="2" id="KW-0805">Transcription regulation</keyword>
<dbReference type="Pfam" id="PF00010">
    <property type="entry name" value="HLH"/>
    <property type="match status" value="1"/>
</dbReference>
<proteinExistence type="predicted"/>
<keyword evidence="8" id="KW-1185">Reference proteome</keyword>
<sequence>MEAQLDTFPFEEPRSPQADIISSWLDLDDVFFQQELQHSENHLVNLETDPIFSSLPIPEGSPFMLDTCNFNAEQAGLGSNDGHYQPILLRAQQCVELDVHDTFLNDYDEFGLISPTDLSPDNNNINDEFCETTMSGIMNILDDVEMSEPMVTTVSATESNKIDDDDFNKDDMDDRPKPGTLNSKNMVSERNRRKRLSKQLLSLRALVPNITKIDKRSVLVDAQSYLKNIHEEIERLQKELIEQQPRPKLIDLRESSQDNPSGTLRIPRTTSTSVAYHKPKTQITEIETEKIGDNKLFVVKITCKGGAGVGSDVIRVFGSLDFEITHTALEQLQTQEVRVTIFVRACKKWPFNPKLTQTICDESHQKSALTDFRVGLA</sequence>
<dbReference type="InParanoid" id="A0A2G5F9T8"/>
<comment type="subcellular location">
    <subcellularLocation>
        <location evidence="1">Nucleus</location>
    </subcellularLocation>
</comment>
<evidence type="ECO:0000256" key="3">
    <source>
        <dbReference type="ARBA" id="ARBA00023163"/>
    </source>
</evidence>
<dbReference type="Proteomes" id="UP000230069">
    <property type="component" value="Unassembled WGS sequence"/>
</dbReference>
<reference evidence="7 8" key="1">
    <citation type="submission" date="2017-09" db="EMBL/GenBank/DDBJ databases">
        <title>WGS assembly of Aquilegia coerulea Goldsmith.</title>
        <authorList>
            <person name="Hodges S."/>
            <person name="Kramer E."/>
            <person name="Nordborg M."/>
            <person name="Tomkins J."/>
            <person name="Borevitz J."/>
            <person name="Derieg N."/>
            <person name="Yan J."/>
            <person name="Mihaltcheva S."/>
            <person name="Hayes R.D."/>
            <person name="Rokhsar D."/>
        </authorList>
    </citation>
    <scope>NUCLEOTIDE SEQUENCE [LARGE SCALE GENOMIC DNA]</scope>
    <source>
        <strain evidence="8">cv. Goldsmith</strain>
    </source>
</reference>
<dbReference type="Gene3D" id="4.10.280.10">
    <property type="entry name" value="Helix-loop-helix DNA-binding domain"/>
    <property type="match status" value="1"/>
</dbReference>
<dbReference type="PROSITE" id="PS50888">
    <property type="entry name" value="BHLH"/>
    <property type="match status" value="1"/>
</dbReference>
<keyword evidence="4" id="KW-0539">Nucleus</keyword>
<evidence type="ECO:0000256" key="4">
    <source>
        <dbReference type="ARBA" id="ARBA00023242"/>
    </source>
</evidence>
<name>A0A2G5F9T8_AQUCA</name>
<dbReference type="PANTHER" id="PTHR31945:SF26">
    <property type="entry name" value="TRANSCRIPTION FACTOR BHLH35"/>
    <property type="match status" value="1"/>
</dbReference>
<dbReference type="EMBL" id="KZ305018">
    <property type="protein sequence ID" value="PIA64707.1"/>
    <property type="molecule type" value="Genomic_DNA"/>
</dbReference>
<evidence type="ECO:0000313" key="7">
    <source>
        <dbReference type="EMBL" id="PIA64707.1"/>
    </source>
</evidence>
<keyword evidence="3" id="KW-0804">Transcription</keyword>
<evidence type="ECO:0000256" key="5">
    <source>
        <dbReference type="SAM" id="MobiDB-lite"/>
    </source>
</evidence>
<dbReference type="InterPro" id="IPR051358">
    <property type="entry name" value="TF_AMS/ICE1/BHLH6-like"/>
</dbReference>
<dbReference type="PANTHER" id="PTHR31945">
    <property type="entry name" value="TRANSCRIPTION FACTOR SCREAM2-RELATED"/>
    <property type="match status" value="1"/>
</dbReference>
<dbReference type="GO" id="GO:0043565">
    <property type="term" value="F:sequence-specific DNA binding"/>
    <property type="evidence" value="ECO:0007669"/>
    <property type="project" value="TreeGrafter"/>
</dbReference>
<evidence type="ECO:0000256" key="1">
    <source>
        <dbReference type="ARBA" id="ARBA00004123"/>
    </source>
</evidence>
<organism evidence="7 8">
    <name type="scientific">Aquilegia coerulea</name>
    <name type="common">Rocky mountain columbine</name>
    <dbReference type="NCBI Taxonomy" id="218851"/>
    <lineage>
        <taxon>Eukaryota</taxon>
        <taxon>Viridiplantae</taxon>
        <taxon>Streptophyta</taxon>
        <taxon>Embryophyta</taxon>
        <taxon>Tracheophyta</taxon>
        <taxon>Spermatophyta</taxon>
        <taxon>Magnoliopsida</taxon>
        <taxon>Ranunculales</taxon>
        <taxon>Ranunculaceae</taxon>
        <taxon>Thalictroideae</taxon>
        <taxon>Aquilegia</taxon>
    </lineage>
</organism>
<dbReference type="GO" id="GO:0005634">
    <property type="term" value="C:nucleus"/>
    <property type="evidence" value="ECO:0007669"/>
    <property type="project" value="UniProtKB-SubCell"/>
</dbReference>
<dbReference type="SMART" id="SM00353">
    <property type="entry name" value="HLH"/>
    <property type="match status" value="1"/>
</dbReference>
<evidence type="ECO:0000259" key="6">
    <source>
        <dbReference type="PROSITE" id="PS50888"/>
    </source>
</evidence>
<dbReference type="OrthoDB" id="1892097at2759"/>
<evidence type="ECO:0000313" key="8">
    <source>
        <dbReference type="Proteomes" id="UP000230069"/>
    </source>
</evidence>
<feature type="domain" description="BHLH" evidence="6">
    <location>
        <begin position="180"/>
        <end position="229"/>
    </location>
</feature>
<dbReference type="InterPro" id="IPR011598">
    <property type="entry name" value="bHLH_dom"/>
</dbReference>
<gene>
    <name evidence="7" type="ORF">AQUCO_00100281v1</name>
</gene>
<protein>
    <recommendedName>
        <fullName evidence="6">BHLH domain-containing protein</fullName>
    </recommendedName>
</protein>
<dbReference type="STRING" id="218851.A0A2G5F9T8"/>
<evidence type="ECO:0000256" key="2">
    <source>
        <dbReference type="ARBA" id="ARBA00023015"/>
    </source>
</evidence>
<dbReference type="InterPro" id="IPR036638">
    <property type="entry name" value="HLH_DNA-bd_sf"/>
</dbReference>
<dbReference type="GO" id="GO:0003700">
    <property type="term" value="F:DNA-binding transcription factor activity"/>
    <property type="evidence" value="ECO:0007669"/>
    <property type="project" value="TreeGrafter"/>
</dbReference>
<dbReference type="AlphaFoldDB" id="A0A2G5F9T8"/>
<dbReference type="GO" id="GO:0046983">
    <property type="term" value="F:protein dimerization activity"/>
    <property type="evidence" value="ECO:0007669"/>
    <property type="project" value="InterPro"/>
</dbReference>
<accession>A0A2G5F9T8</accession>
<feature type="region of interest" description="Disordered" evidence="5">
    <location>
        <begin position="154"/>
        <end position="193"/>
    </location>
</feature>
<dbReference type="SUPFAM" id="SSF47459">
    <property type="entry name" value="HLH, helix-loop-helix DNA-binding domain"/>
    <property type="match status" value="1"/>
</dbReference>